<dbReference type="RefSeq" id="WP_106458997.1">
    <property type="nucleotide sequence ID" value="NZ_PXOH01000037.1"/>
</dbReference>
<dbReference type="GO" id="GO:0097351">
    <property type="term" value="F:toxin sequestering activity"/>
    <property type="evidence" value="ECO:0007669"/>
    <property type="project" value="InterPro"/>
</dbReference>
<dbReference type="GO" id="GO:0003677">
    <property type="term" value="F:DNA binding"/>
    <property type="evidence" value="ECO:0007669"/>
    <property type="project" value="UniProtKB-KW"/>
</dbReference>
<reference evidence="2 3" key="1">
    <citation type="submission" date="2018-03" db="EMBL/GenBank/DDBJ databases">
        <title>The ancient ancestry and fast evolution of plastids.</title>
        <authorList>
            <person name="Moore K.R."/>
            <person name="Magnabosco C."/>
            <person name="Momper L."/>
            <person name="Gold D.A."/>
            <person name="Bosak T."/>
            <person name="Fournier G.P."/>
        </authorList>
    </citation>
    <scope>NUCLEOTIDE SEQUENCE [LARGE SCALE GENOMIC DNA]</scope>
    <source>
        <strain evidence="2 3">CCALA 016</strain>
    </source>
</reference>
<gene>
    <name evidence="2" type="ORF">C7H19_21580</name>
</gene>
<evidence type="ECO:0000259" key="1">
    <source>
        <dbReference type="SMART" id="SM00966"/>
    </source>
</evidence>
<dbReference type="Gene3D" id="2.10.260.10">
    <property type="match status" value="1"/>
</dbReference>
<dbReference type="Pfam" id="PF04014">
    <property type="entry name" value="MazE_antitoxin"/>
    <property type="match status" value="1"/>
</dbReference>
<dbReference type="InterPro" id="IPR039052">
    <property type="entry name" value="Antitox_PemI-like"/>
</dbReference>
<comment type="caution">
    <text evidence="2">The sequence shown here is derived from an EMBL/GenBank/DDBJ whole genome shotgun (WGS) entry which is preliminary data.</text>
</comment>
<dbReference type="SMART" id="SM00966">
    <property type="entry name" value="SpoVT_AbrB"/>
    <property type="match status" value="1"/>
</dbReference>
<evidence type="ECO:0000313" key="2">
    <source>
        <dbReference type="EMBL" id="PSF32500.1"/>
    </source>
</evidence>
<organism evidence="2 3">
    <name type="scientific">Aphanothece hegewaldii CCALA 016</name>
    <dbReference type="NCBI Taxonomy" id="2107694"/>
    <lineage>
        <taxon>Bacteria</taxon>
        <taxon>Bacillati</taxon>
        <taxon>Cyanobacteriota</taxon>
        <taxon>Cyanophyceae</taxon>
        <taxon>Oscillatoriophycideae</taxon>
        <taxon>Chroococcales</taxon>
        <taxon>Aphanothecaceae</taxon>
        <taxon>Aphanothece</taxon>
    </lineage>
</organism>
<keyword evidence="2" id="KW-0238">DNA-binding</keyword>
<evidence type="ECO:0000313" key="3">
    <source>
        <dbReference type="Proteomes" id="UP000239001"/>
    </source>
</evidence>
<feature type="domain" description="SpoVT-AbrB" evidence="1">
    <location>
        <begin position="7"/>
        <end position="52"/>
    </location>
</feature>
<proteinExistence type="predicted"/>
<dbReference type="Proteomes" id="UP000239001">
    <property type="component" value="Unassembled WGS sequence"/>
</dbReference>
<dbReference type="AlphaFoldDB" id="A0A2T1LSK9"/>
<dbReference type="EMBL" id="PXOH01000037">
    <property type="protein sequence ID" value="PSF32500.1"/>
    <property type="molecule type" value="Genomic_DNA"/>
</dbReference>
<dbReference type="PANTHER" id="PTHR40516">
    <property type="entry name" value="ANTITOXIN CHPS-RELATED"/>
    <property type="match status" value="1"/>
</dbReference>
<keyword evidence="3" id="KW-1185">Reference proteome</keyword>
<dbReference type="InterPro" id="IPR037914">
    <property type="entry name" value="SpoVT-AbrB_sf"/>
</dbReference>
<reference evidence="2 3" key="2">
    <citation type="submission" date="2018-03" db="EMBL/GenBank/DDBJ databases">
        <authorList>
            <person name="Keele B.F."/>
        </authorList>
    </citation>
    <scope>NUCLEOTIDE SEQUENCE [LARGE SCALE GENOMIC DNA]</scope>
    <source>
        <strain evidence="2 3">CCALA 016</strain>
    </source>
</reference>
<dbReference type="PANTHER" id="PTHR40516:SF1">
    <property type="entry name" value="ANTITOXIN CHPS-RELATED"/>
    <property type="match status" value="1"/>
</dbReference>
<sequence length="80" mass="8989">MITQKVSMWGNSLGVRLPQAIIQQVGWKEGALVTISVENDQIILSPAKPKYTLEELLKNVTPQMQHDEVDFGDPVGEEIW</sequence>
<dbReference type="OrthoDB" id="9795766at2"/>
<dbReference type="InterPro" id="IPR007159">
    <property type="entry name" value="SpoVT-AbrB_dom"/>
</dbReference>
<protein>
    <submittedName>
        <fullName evidence="2">AbrB/MazE/SpoVT family DNA-binding domain-containing protein</fullName>
    </submittedName>
</protein>
<name>A0A2T1LSK9_9CHRO</name>
<dbReference type="SUPFAM" id="SSF89447">
    <property type="entry name" value="AbrB/MazE/MraZ-like"/>
    <property type="match status" value="1"/>
</dbReference>
<accession>A0A2T1LSK9</accession>